<accession>A0ABS1LPM0</accession>
<comment type="caution">
    <text evidence="2">The sequence shown here is derived from an EMBL/GenBank/DDBJ whole genome shotgun (WGS) entry which is preliminary data.</text>
</comment>
<organism evidence="2 3">
    <name type="scientific">Myceligenerans indicum</name>
    <dbReference type="NCBI Taxonomy" id="2593663"/>
    <lineage>
        <taxon>Bacteria</taxon>
        <taxon>Bacillati</taxon>
        <taxon>Actinomycetota</taxon>
        <taxon>Actinomycetes</taxon>
        <taxon>Micrococcales</taxon>
        <taxon>Promicromonosporaceae</taxon>
        <taxon>Myceligenerans</taxon>
    </lineage>
</organism>
<protein>
    <recommendedName>
        <fullName evidence="4">PKD domain-containing protein</fullName>
    </recommendedName>
</protein>
<keyword evidence="1" id="KW-0732">Signal</keyword>
<evidence type="ECO:0000313" key="2">
    <source>
        <dbReference type="EMBL" id="MBL0887949.1"/>
    </source>
</evidence>
<feature type="chain" id="PRO_5045442195" description="PKD domain-containing protein" evidence="1">
    <location>
        <begin position="33"/>
        <end position="320"/>
    </location>
</feature>
<sequence length="320" mass="34212">MRGADVRSFVSVAVLAMSLMLGAIVVASPAAAAGSEQQDVPPGCYKKVTTDTEGVVKTEIVCPGQLPGEEPGTTAPVSGRERACYHGERKISCTRGDAIWDGRCYVSRVPESEWPAKDDPVWEGRDDGVIVECLPYPCIQRPDQDNADCGAGLVWRPGPPEQGPDPEVLAMRAIDQMQLRPIDIGIVPDDESGKIGAVGLPVWAWVSEPAPATYGPISAEASAGGVTVRAEARVRRVVWDFGDGTVITCDGTGTPYEDRFGIADSPDCGHRYEKQGDPYEVAATSYWVVEWTGGGQSGTIPLDFTATTRIRVGEYQVLSQ</sequence>
<evidence type="ECO:0000313" key="3">
    <source>
        <dbReference type="Proteomes" id="UP000675409"/>
    </source>
</evidence>
<reference evidence="2 3" key="1">
    <citation type="journal article" date="2021" name="Arch. Microbiol.">
        <title>Myceligenerans indicum sp. nov., an actinobacterium isolated from mangrove sediment of Sundarbans, India.</title>
        <authorList>
            <person name="Asha K."/>
            <person name="Bhadury P."/>
        </authorList>
    </citation>
    <scope>NUCLEOTIDE SEQUENCE [LARGE SCALE GENOMIC DNA]</scope>
    <source>
        <strain evidence="2 3">I2</strain>
    </source>
</reference>
<keyword evidence="3" id="KW-1185">Reference proteome</keyword>
<name>A0ABS1LPM0_9MICO</name>
<proteinExistence type="predicted"/>
<evidence type="ECO:0000256" key="1">
    <source>
        <dbReference type="SAM" id="SignalP"/>
    </source>
</evidence>
<dbReference type="RefSeq" id="WP_201849548.1">
    <property type="nucleotide sequence ID" value="NZ_JABBYC010000040.1"/>
</dbReference>
<feature type="signal peptide" evidence="1">
    <location>
        <begin position="1"/>
        <end position="32"/>
    </location>
</feature>
<dbReference type="EMBL" id="JABBYC010000040">
    <property type="protein sequence ID" value="MBL0887949.1"/>
    <property type="molecule type" value="Genomic_DNA"/>
</dbReference>
<evidence type="ECO:0008006" key="4">
    <source>
        <dbReference type="Google" id="ProtNLM"/>
    </source>
</evidence>
<gene>
    <name evidence="2" type="ORF">HGK34_16950</name>
</gene>
<dbReference type="Proteomes" id="UP000675409">
    <property type="component" value="Unassembled WGS sequence"/>
</dbReference>